<evidence type="ECO:0000313" key="2">
    <source>
        <dbReference type="Proteomes" id="UP001652663"/>
    </source>
</evidence>
<keyword evidence="2" id="KW-1185">Reference proteome</keyword>
<proteinExistence type="predicted"/>
<evidence type="ECO:0000256" key="1">
    <source>
        <dbReference type="SAM" id="MobiDB-lite"/>
    </source>
</evidence>
<evidence type="ECO:0000313" key="3">
    <source>
        <dbReference type="RefSeq" id="XP_070632033.1"/>
    </source>
</evidence>
<protein>
    <submittedName>
        <fullName evidence="3">Uncharacterized protein</fullName>
    </submittedName>
</protein>
<dbReference type="GeneID" id="139178325"/>
<dbReference type="RefSeq" id="XP_070632033.1">
    <property type="nucleotide sequence ID" value="XM_070775932.1"/>
</dbReference>
<reference evidence="3" key="1">
    <citation type="submission" date="2025-08" db="UniProtKB">
        <authorList>
            <consortium name="RefSeq"/>
        </authorList>
    </citation>
    <scope>IDENTIFICATION</scope>
    <source>
        <tissue evidence="3">Blood</tissue>
    </source>
</reference>
<sequence length="220" mass="23284">MQRKRKGQLRPGRSQKPFQGLCLVLGGATRPPGKYLLSGRLEAGWTRACEGGGFKGWRDSVRSTLAGTDLCTGPRGVGAQGLQRRPGPGARLGNLARPFFWTPSLPLRASARCRKIFINLSAVPVLRAITCGVPLLAPAGSGKRCGEGTGIWLLQRPPPDPGATGCAGSGDPPALQHGPTSRAAPPRACFPVLQVSDDRRWDGSAKGNQRLGLYKSIQDT</sequence>
<gene>
    <name evidence="3" type="primary">LOC139178325</name>
</gene>
<dbReference type="Proteomes" id="UP001652663">
    <property type="component" value="Chromosome 21"/>
</dbReference>
<organism evidence="2 3">
    <name type="scientific">Bos indicus</name>
    <name type="common">Zebu</name>
    <dbReference type="NCBI Taxonomy" id="9915"/>
    <lineage>
        <taxon>Eukaryota</taxon>
        <taxon>Metazoa</taxon>
        <taxon>Chordata</taxon>
        <taxon>Craniata</taxon>
        <taxon>Vertebrata</taxon>
        <taxon>Euteleostomi</taxon>
        <taxon>Mammalia</taxon>
        <taxon>Eutheria</taxon>
        <taxon>Laurasiatheria</taxon>
        <taxon>Artiodactyla</taxon>
        <taxon>Ruminantia</taxon>
        <taxon>Pecora</taxon>
        <taxon>Bovidae</taxon>
        <taxon>Bovinae</taxon>
        <taxon>Bos</taxon>
    </lineage>
</organism>
<accession>A0ABM4R914</accession>
<name>A0ABM4R914_BOSIN</name>
<feature type="region of interest" description="Disordered" evidence="1">
    <location>
        <begin position="156"/>
        <end position="188"/>
    </location>
</feature>